<dbReference type="GeneID" id="122131858"/>
<comment type="catalytic activity">
    <reaction evidence="10">
        <text>a very-long-chain acyl-CoA + malonyl-CoA + H(+) = a very-long-chain 3-oxoacyl-CoA + CO2 + CoA</text>
        <dbReference type="Rhea" id="RHEA:32727"/>
        <dbReference type="ChEBI" id="CHEBI:15378"/>
        <dbReference type="ChEBI" id="CHEBI:16526"/>
        <dbReference type="ChEBI" id="CHEBI:57287"/>
        <dbReference type="ChEBI" id="CHEBI:57384"/>
        <dbReference type="ChEBI" id="CHEBI:90725"/>
        <dbReference type="ChEBI" id="CHEBI:90736"/>
        <dbReference type="EC" id="2.3.1.199"/>
    </reaction>
</comment>
<feature type="transmembrane region" description="Helical" evidence="10">
    <location>
        <begin position="68"/>
        <end position="87"/>
    </location>
</feature>
<accession>A0A8M1KEL8</accession>
<dbReference type="GO" id="GO:0042761">
    <property type="term" value="P:very long-chain fatty acid biosynthetic process"/>
    <property type="evidence" value="ECO:0007669"/>
    <property type="project" value="TreeGrafter"/>
</dbReference>
<dbReference type="PANTHER" id="PTHR11157:SF118">
    <property type="entry name" value="ELONGATION OF VERY LONG CHAIN FATTY ACIDS PROTEIN 7"/>
    <property type="match status" value="1"/>
</dbReference>
<dbReference type="GO" id="GO:0030148">
    <property type="term" value="P:sphingolipid biosynthetic process"/>
    <property type="evidence" value="ECO:0007669"/>
    <property type="project" value="TreeGrafter"/>
</dbReference>
<keyword evidence="6 10" id="KW-1133">Transmembrane helix</keyword>
<name>A0A8M1KEL8_CLUHA</name>
<reference evidence="12 13" key="1">
    <citation type="submission" date="2025-04" db="UniProtKB">
        <authorList>
            <consortium name="RefSeq"/>
        </authorList>
    </citation>
    <scope>IDENTIFICATION</scope>
</reference>
<gene>
    <name evidence="12 13" type="primary">LOC122131858</name>
</gene>
<evidence type="ECO:0000313" key="11">
    <source>
        <dbReference type="Proteomes" id="UP000515152"/>
    </source>
</evidence>
<comment type="subcellular location">
    <subcellularLocation>
        <location evidence="1">Membrane</location>
        <topology evidence="1">Multi-pass membrane protein</topology>
    </subcellularLocation>
</comment>
<dbReference type="GO" id="GO:0034625">
    <property type="term" value="P:fatty acid elongation, monounsaturated fatty acid"/>
    <property type="evidence" value="ECO:0007669"/>
    <property type="project" value="TreeGrafter"/>
</dbReference>
<dbReference type="Pfam" id="PF01151">
    <property type="entry name" value="ELO"/>
    <property type="match status" value="1"/>
</dbReference>
<evidence type="ECO:0000256" key="5">
    <source>
        <dbReference type="ARBA" id="ARBA00022832"/>
    </source>
</evidence>
<comment type="caution">
    <text evidence="10">Lacks conserved residue(s) required for the propagation of feature annotation.</text>
</comment>
<dbReference type="InterPro" id="IPR002076">
    <property type="entry name" value="ELO_fam"/>
</dbReference>
<feature type="transmembrane region" description="Helical" evidence="10">
    <location>
        <begin position="38"/>
        <end position="56"/>
    </location>
</feature>
<evidence type="ECO:0000256" key="4">
    <source>
        <dbReference type="ARBA" id="ARBA00022692"/>
    </source>
</evidence>
<comment type="similarity">
    <text evidence="10">Belongs to the ELO family.</text>
</comment>
<sequence>MAFNEFTSRAVHLYDEFLKKGDPRVDGWFLMDSPLPQAVFLISYIYFVTSLGPRLMENRKAFTLRPILIVYNFSSVALSLYMCYEFVMSGWGTGYSFQCDLVDYSHSPQAMRVRYTPRNQGTVMDLKRFTCIVAPAVPYQGTSTVPLS</sequence>
<keyword evidence="7 10" id="KW-0443">Lipid metabolism</keyword>
<proteinExistence type="inferred from homology"/>
<dbReference type="KEGG" id="char:122131858"/>
<evidence type="ECO:0000256" key="3">
    <source>
        <dbReference type="ARBA" id="ARBA00022679"/>
    </source>
</evidence>
<dbReference type="RefSeq" id="XP_042562496.1">
    <property type="nucleotide sequence ID" value="XM_042706562.1"/>
</dbReference>
<dbReference type="GO" id="GO:0019367">
    <property type="term" value="P:fatty acid elongation, saturated fatty acid"/>
    <property type="evidence" value="ECO:0007669"/>
    <property type="project" value="TreeGrafter"/>
</dbReference>
<evidence type="ECO:0000256" key="8">
    <source>
        <dbReference type="ARBA" id="ARBA00023136"/>
    </source>
</evidence>
<dbReference type="GeneTree" id="ENSGT01050000244838"/>
<evidence type="ECO:0000313" key="13">
    <source>
        <dbReference type="RefSeq" id="XP_042562496.1"/>
    </source>
</evidence>
<dbReference type="Proteomes" id="UP000515152">
    <property type="component" value="Unplaced"/>
</dbReference>
<evidence type="ECO:0000256" key="9">
    <source>
        <dbReference type="ARBA" id="ARBA00023160"/>
    </source>
</evidence>
<evidence type="ECO:0000313" key="12">
    <source>
        <dbReference type="RefSeq" id="XP_042562495.1"/>
    </source>
</evidence>
<keyword evidence="2 10" id="KW-0444">Lipid biosynthesis</keyword>
<keyword evidence="8 10" id="KW-0472">Membrane</keyword>
<organism evidence="11 13">
    <name type="scientific">Clupea harengus</name>
    <name type="common">Atlantic herring</name>
    <dbReference type="NCBI Taxonomy" id="7950"/>
    <lineage>
        <taxon>Eukaryota</taxon>
        <taxon>Metazoa</taxon>
        <taxon>Chordata</taxon>
        <taxon>Craniata</taxon>
        <taxon>Vertebrata</taxon>
        <taxon>Euteleostomi</taxon>
        <taxon>Actinopterygii</taxon>
        <taxon>Neopterygii</taxon>
        <taxon>Teleostei</taxon>
        <taxon>Clupei</taxon>
        <taxon>Clupeiformes</taxon>
        <taxon>Clupeoidei</taxon>
        <taxon>Clupeidae</taxon>
        <taxon>Clupea</taxon>
    </lineage>
</organism>
<evidence type="ECO:0000256" key="1">
    <source>
        <dbReference type="ARBA" id="ARBA00004141"/>
    </source>
</evidence>
<evidence type="ECO:0000256" key="2">
    <source>
        <dbReference type="ARBA" id="ARBA00022516"/>
    </source>
</evidence>
<dbReference type="GO" id="GO:0009922">
    <property type="term" value="F:fatty acid elongase activity"/>
    <property type="evidence" value="ECO:0007669"/>
    <property type="project" value="UniProtKB-EC"/>
</dbReference>
<evidence type="ECO:0000256" key="10">
    <source>
        <dbReference type="RuleBase" id="RU361115"/>
    </source>
</evidence>
<protein>
    <recommendedName>
        <fullName evidence="10">Elongation of very long chain fatty acids protein</fullName>
        <ecNumber evidence="10">2.3.1.199</ecNumber>
    </recommendedName>
    <alternativeName>
        <fullName evidence="10">Very-long-chain 3-oxoacyl-CoA synthase</fullName>
    </alternativeName>
</protein>
<dbReference type="OrthoDB" id="434092at2759"/>
<keyword evidence="5 10" id="KW-0276">Fatty acid metabolism</keyword>
<dbReference type="RefSeq" id="XP_042562495.1">
    <property type="nucleotide sequence ID" value="XM_042706561.1"/>
</dbReference>
<dbReference type="GO" id="GO:0034626">
    <property type="term" value="P:fatty acid elongation, polyunsaturated fatty acid"/>
    <property type="evidence" value="ECO:0007669"/>
    <property type="project" value="TreeGrafter"/>
</dbReference>
<keyword evidence="3 10" id="KW-0808">Transferase</keyword>
<dbReference type="PANTHER" id="PTHR11157">
    <property type="entry name" value="FATTY ACID ACYL TRANSFERASE-RELATED"/>
    <property type="match status" value="1"/>
</dbReference>
<evidence type="ECO:0000256" key="7">
    <source>
        <dbReference type="ARBA" id="ARBA00023098"/>
    </source>
</evidence>
<dbReference type="GO" id="GO:0005789">
    <property type="term" value="C:endoplasmic reticulum membrane"/>
    <property type="evidence" value="ECO:0007669"/>
    <property type="project" value="TreeGrafter"/>
</dbReference>
<keyword evidence="4 10" id="KW-0812">Transmembrane</keyword>
<keyword evidence="9 10" id="KW-0275">Fatty acid biosynthesis</keyword>
<evidence type="ECO:0000256" key="6">
    <source>
        <dbReference type="ARBA" id="ARBA00022989"/>
    </source>
</evidence>
<keyword evidence="11" id="KW-1185">Reference proteome</keyword>
<dbReference type="AlphaFoldDB" id="A0A8M1KEL8"/>
<dbReference type="EC" id="2.3.1.199" evidence="10"/>